<dbReference type="Proteomes" id="UP000000491">
    <property type="component" value="Chromosome"/>
</dbReference>
<evidence type="ECO:0000256" key="5">
    <source>
        <dbReference type="SAM" id="Phobius"/>
    </source>
</evidence>
<accession>F8EV99</accession>
<dbReference type="InterPro" id="IPR049453">
    <property type="entry name" value="Memb_transporter_dom"/>
</dbReference>
<feature type="transmembrane region" description="Helical" evidence="5">
    <location>
        <begin position="146"/>
        <end position="173"/>
    </location>
</feature>
<feature type="domain" description="Integral membrane bound transporter" evidence="6">
    <location>
        <begin position="39"/>
        <end position="158"/>
    </location>
</feature>
<dbReference type="GO" id="GO:0016020">
    <property type="term" value="C:membrane"/>
    <property type="evidence" value="ECO:0007669"/>
    <property type="project" value="UniProtKB-SubCell"/>
</dbReference>
<evidence type="ECO:0000313" key="7">
    <source>
        <dbReference type="EMBL" id="AEI38317.1"/>
    </source>
</evidence>
<dbReference type="HOGENOM" id="CLU_1531968_0_0_5"/>
<dbReference type="KEGG" id="zmp:Zymop_1427"/>
<evidence type="ECO:0000256" key="1">
    <source>
        <dbReference type="ARBA" id="ARBA00004141"/>
    </source>
</evidence>
<sequence length="175" mass="18905">MLSQMTYNLSQKISPLKTEDAIRFIAFILRCSVSATAGYLCATMLGLKYPAWAAISALIVSQDKFHETQAIVISRIIGTVIGIVTAVIVDMLFHDVTTELTISVAICAIIARCYPKLRVGMWTCVIVLIGDHGSDKTIIAGLDRGFGVLLGVIIGAMIHLITEKILAATLVTIRL</sequence>
<keyword evidence="4 5" id="KW-0472">Membrane</keyword>
<evidence type="ECO:0000256" key="3">
    <source>
        <dbReference type="ARBA" id="ARBA00022989"/>
    </source>
</evidence>
<feature type="transmembrane region" description="Helical" evidence="5">
    <location>
        <begin position="72"/>
        <end position="93"/>
    </location>
</feature>
<dbReference type="Pfam" id="PF13515">
    <property type="entry name" value="FUSC_2"/>
    <property type="match status" value="1"/>
</dbReference>
<dbReference type="PATRIC" id="fig|579138.3.peg.1514"/>
<feature type="transmembrane region" description="Helical" evidence="5">
    <location>
        <begin position="37"/>
        <end position="60"/>
    </location>
</feature>
<proteinExistence type="predicted"/>
<gene>
    <name evidence="7" type="ordered locus">Zymop_1427</name>
</gene>
<reference evidence="7 8" key="1">
    <citation type="journal article" date="2011" name="J. Bacteriol.">
        <title>Genome sequence of the ethanol-producing Zymomonas mobilis subsp. pomaceae lectotype strain ATCC 29192.</title>
        <authorList>
            <person name="Kouvelis V.N."/>
            <person name="Davenport K.W."/>
            <person name="Brettin T.S."/>
            <person name="Bruce D."/>
            <person name="Detter C."/>
            <person name="Han C.S."/>
            <person name="Nolan M."/>
            <person name="Tapia R."/>
            <person name="Damoulaki A."/>
            <person name="Kyrpides N.C."/>
            <person name="Typas M.A."/>
            <person name="Pappas K.M."/>
        </authorList>
    </citation>
    <scope>NUCLEOTIDE SEQUENCE [LARGE SCALE GENOMIC DNA]</scope>
    <source>
        <strain evidence="8">ATCC 29192 / DSM 22645 / JCM 10191 / CCUG 17912 / NBRC 13757 / NCIMB 11200 / NRRL B-4491 / Barker I</strain>
    </source>
</reference>
<name>F8EV99_ZYMMT</name>
<evidence type="ECO:0000256" key="4">
    <source>
        <dbReference type="ARBA" id="ARBA00023136"/>
    </source>
</evidence>
<dbReference type="STRING" id="579138.Zymop_1427"/>
<organism evidence="7 8">
    <name type="scientific">Zymomonas mobilis subsp. pomaceae (strain ATCC 29192 / DSM 22645 / JCM 10191 / CCUG 17912 / NBRC 13757 / NCIMB 11200 / NRRL B-4491 / Barker I)</name>
    <dbReference type="NCBI Taxonomy" id="579138"/>
    <lineage>
        <taxon>Bacteria</taxon>
        <taxon>Pseudomonadati</taxon>
        <taxon>Pseudomonadota</taxon>
        <taxon>Alphaproteobacteria</taxon>
        <taxon>Sphingomonadales</taxon>
        <taxon>Zymomonadaceae</taxon>
        <taxon>Zymomonas</taxon>
    </lineage>
</organism>
<evidence type="ECO:0000313" key="8">
    <source>
        <dbReference type="Proteomes" id="UP000000491"/>
    </source>
</evidence>
<dbReference type="EMBL" id="CP002865">
    <property type="protein sequence ID" value="AEI38317.1"/>
    <property type="molecule type" value="Genomic_DNA"/>
</dbReference>
<keyword evidence="2 5" id="KW-0812">Transmembrane</keyword>
<comment type="subcellular location">
    <subcellularLocation>
        <location evidence="1">Membrane</location>
        <topology evidence="1">Multi-pass membrane protein</topology>
    </subcellularLocation>
</comment>
<protein>
    <submittedName>
        <fullName evidence="7">Membrane protein</fullName>
    </submittedName>
</protein>
<evidence type="ECO:0000259" key="6">
    <source>
        <dbReference type="Pfam" id="PF13515"/>
    </source>
</evidence>
<evidence type="ECO:0000256" key="2">
    <source>
        <dbReference type="ARBA" id="ARBA00022692"/>
    </source>
</evidence>
<keyword evidence="3 5" id="KW-1133">Transmembrane helix</keyword>
<dbReference type="AlphaFoldDB" id="F8EV99"/>
<dbReference type="eggNOG" id="COG1289">
    <property type="taxonomic scope" value="Bacteria"/>
</dbReference>